<gene>
    <name evidence="6" type="ORF">HS088_TW07G00018</name>
</gene>
<sequence>MDPDILRWCIEFIARQETVSDNLLTKILSGLPVVTERSSLQKELVIRAITGCISEGLITESILNSLEKMEELDRGDGIMVAASLKRAYCAAAVDCTTVYLEASSFKQGKYLEAVDRIWRGRFRGLESRQSELVTDELKGCRDEIEAALWDAHARVRLLARQTNALHLIDVYLNEVLTIVGPPFLEVVAQTQTKQPRLVSSVEVRAQNLGNLDSGGVDVVGVEELSSRANEGIEAKGEEQKKPHDAKNNQMEASGTGSGGSTYRGQSETDVMVLEREEAENAGDVGWLGDENLKEYQHNHGQSSSSICVELRAAKRKEFHGKMELPKCQHPTSRRQARRPAVINDIDDEELPIELPPRSKYDILPSPEFNKVIESLRASSLELQRVVRDPLPDALRIAEAVQSKIARNQVHHDLDTANTPNSGETVQNVGSHILKRSVHTHSSDQAVHNNVPRPSLMERNVTAHTYEWDDSVDGSPQRIRLDDPTRAATSPLNKLSRKRKGNWTGAEEEALLQGVREYGVGNWKLIWNAKQDVLALRSTVDLKDKWRNMQKYHRGSV</sequence>
<dbReference type="OrthoDB" id="608866at2759"/>
<evidence type="ECO:0000256" key="2">
    <source>
        <dbReference type="ARBA" id="ARBA00023242"/>
    </source>
</evidence>
<organism evidence="6 7">
    <name type="scientific">Tripterygium wilfordii</name>
    <name type="common">Thunder God vine</name>
    <dbReference type="NCBI Taxonomy" id="458696"/>
    <lineage>
        <taxon>Eukaryota</taxon>
        <taxon>Viridiplantae</taxon>
        <taxon>Streptophyta</taxon>
        <taxon>Embryophyta</taxon>
        <taxon>Tracheophyta</taxon>
        <taxon>Spermatophyta</taxon>
        <taxon>Magnoliopsida</taxon>
        <taxon>eudicotyledons</taxon>
        <taxon>Gunneridae</taxon>
        <taxon>Pentapetalae</taxon>
        <taxon>rosids</taxon>
        <taxon>fabids</taxon>
        <taxon>Celastrales</taxon>
        <taxon>Celastraceae</taxon>
        <taxon>Tripterygium</taxon>
    </lineage>
</organism>
<dbReference type="GO" id="GO:0005634">
    <property type="term" value="C:nucleus"/>
    <property type="evidence" value="ECO:0007669"/>
    <property type="project" value="UniProtKB-SubCell"/>
</dbReference>
<dbReference type="CDD" id="cd11660">
    <property type="entry name" value="SANT_TRF"/>
    <property type="match status" value="1"/>
</dbReference>
<dbReference type="PROSITE" id="PS50090">
    <property type="entry name" value="MYB_LIKE"/>
    <property type="match status" value="1"/>
</dbReference>
<dbReference type="FunCoup" id="A0A7J7DDL3">
    <property type="interactions" value="402"/>
</dbReference>
<dbReference type="EMBL" id="JAAARO010000007">
    <property type="protein sequence ID" value="KAF5744447.1"/>
    <property type="molecule type" value="Genomic_DNA"/>
</dbReference>
<evidence type="ECO:0000313" key="6">
    <source>
        <dbReference type="EMBL" id="KAF5744447.1"/>
    </source>
</evidence>
<proteinExistence type="predicted"/>
<evidence type="ECO:0000259" key="5">
    <source>
        <dbReference type="PROSITE" id="PS51294"/>
    </source>
</evidence>
<keyword evidence="2" id="KW-0539">Nucleus</keyword>
<evidence type="ECO:0000313" key="7">
    <source>
        <dbReference type="Proteomes" id="UP000593562"/>
    </source>
</evidence>
<dbReference type="InterPro" id="IPR001005">
    <property type="entry name" value="SANT/Myb"/>
</dbReference>
<dbReference type="Gene3D" id="1.10.246.220">
    <property type="match status" value="1"/>
</dbReference>
<dbReference type="SMART" id="SM00717">
    <property type="entry name" value="SANT"/>
    <property type="match status" value="1"/>
</dbReference>
<feature type="domain" description="HTH myb-type" evidence="5">
    <location>
        <begin position="494"/>
        <end position="553"/>
    </location>
</feature>
<comment type="caution">
    <text evidence="6">The sequence shown here is derived from an EMBL/GenBank/DDBJ whole genome shotgun (WGS) entry which is preliminary data.</text>
</comment>
<feature type="compositionally biased region" description="Basic and acidic residues" evidence="3">
    <location>
        <begin position="230"/>
        <end position="246"/>
    </location>
</feature>
<evidence type="ECO:0000259" key="4">
    <source>
        <dbReference type="PROSITE" id="PS50090"/>
    </source>
</evidence>
<dbReference type="PROSITE" id="PS51294">
    <property type="entry name" value="HTH_MYB"/>
    <property type="match status" value="1"/>
</dbReference>
<comment type="subcellular location">
    <subcellularLocation>
        <location evidence="1">Nucleus</location>
    </subcellularLocation>
</comment>
<reference evidence="6 7" key="1">
    <citation type="journal article" date="2020" name="Nat. Commun.">
        <title>Genome of Tripterygium wilfordii and identification of cytochrome P450 involved in triptolide biosynthesis.</title>
        <authorList>
            <person name="Tu L."/>
            <person name="Su P."/>
            <person name="Zhang Z."/>
            <person name="Gao L."/>
            <person name="Wang J."/>
            <person name="Hu T."/>
            <person name="Zhou J."/>
            <person name="Zhang Y."/>
            <person name="Zhao Y."/>
            <person name="Liu Y."/>
            <person name="Song Y."/>
            <person name="Tong Y."/>
            <person name="Lu Y."/>
            <person name="Yang J."/>
            <person name="Xu C."/>
            <person name="Jia M."/>
            <person name="Peters R.J."/>
            <person name="Huang L."/>
            <person name="Gao W."/>
        </authorList>
    </citation>
    <scope>NUCLEOTIDE SEQUENCE [LARGE SCALE GENOMIC DNA]</scope>
    <source>
        <strain evidence="7">cv. XIE 37</strain>
        <tissue evidence="6">Leaf</tissue>
    </source>
</reference>
<evidence type="ECO:0000256" key="1">
    <source>
        <dbReference type="ARBA" id="ARBA00004123"/>
    </source>
</evidence>
<feature type="region of interest" description="Disordered" evidence="3">
    <location>
        <begin position="229"/>
        <end position="266"/>
    </location>
</feature>
<dbReference type="InParanoid" id="A0A7J7DDL3"/>
<dbReference type="PANTHER" id="PTHR46993">
    <property type="entry name" value="MYB TRANSCRIPTION FACTOR"/>
    <property type="match status" value="1"/>
</dbReference>
<evidence type="ECO:0000256" key="3">
    <source>
        <dbReference type="SAM" id="MobiDB-lite"/>
    </source>
</evidence>
<keyword evidence="7" id="KW-1185">Reference proteome</keyword>
<dbReference type="AlphaFoldDB" id="A0A7J7DDL3"/>
<dbReference type="PANTHER" id="PTHR46993:SF6">
    <property type="entry name" value="MYB TRANSCRIPTION FACTOR"/>
    <property type="match status" value="1"/>
</dbReference>
<accession>A0A7J7DDL3</accession>
<dbReference type="InterPro" id="IPR017930">
    <property type="entry name" value="Myb_dom"/>
</dbReference>
<feature type="domain" description="Myb-like" evidence="4">
    <location>
        <begin position="494"/>
        <end position="549"/>
    </location>
</feature>
<dbReference type="Proteomes" id="UP000593562">
    <property type="component" value="Unassembled WGS sequence"/>
</dbReference>
<name>A0A7J7DDL3_TRIWF</name>
<protein>
    <submittedName>
        <fullName evidence="6">Putative telomeric repeat binding protein</fullName>
    </submittedName>
</protein>
<dbReference type="SUPFAM" id="SSF46689">
    <property type="entry name" value="Homeodomain-like"/>
    <property type="match status" value="1"/>
</dbReference>
<dbReference type="Pfam" id="PF00249">
    <property type="entry name" value="Myb_DNA-binding"/>
    <property type="match status" value="1"/>
</dbReference>
<dbReference type="InterPro" id="IPR009057">
    <property type="entry name" value="Homeodomain-like_sf"/>
</dbReference>